<keyword evidence="6" id="KW-0677">Repeat</keyword>
<feature type="compositionally biased region" description="Basic residues" evidence="14">
    <location>
        <begin position="7"/>
        <end position="18"/>
    </location>
</feature>
<feature type="domain" description="BHLH" evidence="16">
    <location>
        <begin position="35"/>
        <end position="88"/>
    </location>
</feature>
<keyword evidence="4" id="KW-0963">Cytoplasm</keyword>
<organism evidence="17 18">
    <name type="scientific">Hirundo rustica rustica</name>
    <dbReference type="NCBI Taxonomy" id="333673"/>
    <lineage>
        <taxon>Eukaryota</taxon>
        <taxon>Metazoa</taxon>
        <taxon>Chordata</taxon>
        <taxon>Craniata</taxon>
        <taxon>Vertebrata</taxon>
        <taxon>Euteleostomi</taxon>
        <taxon>Archelosauria</taxon>
        <taxon>Archosauria</taxon>
        <taxon>Dinosauria</taxon>
        <taxon>Saurischia</taxon>
        <taxon>Theropoda</taxon>
        <taxon>Coelurosauria</taxon>
        <taxon>Aves</taxon>
        <taxon>Neognathae</taxon>
        <taxon>Neoaves</taxon>
        <taxon>Telluraves</taxon>
        <taxon>Australaves</taxon>
        <taxon>Passeriformes</taxon>
        <taxon>Sylvioidea</taxon>
        <taxon>Hirundinidae</taxon>
        <taxon>Hirundo</taxon>
    </lineage>
</organism>
<evidence type="ECO:0000313" key="17">
    <source>
        <dbReference type="EMBL" id="RMC18321.1"/>
    </source>
</evidence>
<sequence>MKERRDHASRHAPRKGHAHSPQGSGGREESPKPSPPEGVKSNPSKRHRDRLNQELNKLTGLLPFPEDVRSRLDKLSILRLAVGYLKVKSYLTATVPKDGNCLDQPRVPGGDRWMEPKADRELFPEGELLLQALNGFVIAVTGDGYIFYISSTVQEYLGFHQSDLIYQSVYELIHADDRATFHHQLHRTPLHAADTFPPEQPLQARCSTTSSPQHLHAEKQSFVERSFTCRFRCLLDNSSGFLALNFRGRLKFLLGQQKSAAHKSPVALFAIATLLQPLSIMELRTKTLIFQTKHKLDFTPMACDSRGKVVLGYTEVELCRRGSGYQFVHAADMMHCAEHHVRMMKTGESGLTVFRLLTKRGGWVWVQANARLVYKGDRPDCIIARQRALSNEEGEEHLRKRNLQLPFSFATGEAVLYGNDLPGFLDSFQAQEELQVQANSNSELRFVDPNSLLGAMMKQDASIYNSHTDNVPQFSLPGFIPEPDGLSQNEDVSSAQEDSDSFPVVIETLFEKSKVDGNICQSLSVDSTGLQQWEEALLSLGAEEELPAQGLGHRPGTKGLHESLFSRDGNLCDVEAAVHAPLGARQLPGTRPGPAEGGGGGSNPSKRHRERLNRELERLARLLPFPPDVAAGLDKLSVLRLSAGFLRARSFFDDKELTSEEQFKVEKSCDFPKALNGFVLVVTSEGLIFYSSHTIQDYLGFHQADVMHQSVFELIHTEDHPEFRRNLHWALDPPHTPEGEPSPAVGKGLDSSAVIYKPDQLPPENSSFLERSFVCRFRCLLDNSSGFLALNLQGRLKFLHGRNKRSEDGSVLPPQLALFAISTPLQPPSILQIRTKSMIFRTKHKLDFTPLACDPKGKIILGYTEAELRMCGSGYQFVHAADTLYCAENHVRMMKTGESGLTVFRLLTKDNHWKWVQANARLVYKNGKPEYIVVTQRPLVDEEGGEYLRKRSMHLPFTFATGEALLYQSAHPLPGLPDLFQSKGKPSKFKKPSCSHVGRSQKNGIDPQSLLGKAVYTSHPAPTQDPSFSSTFQLGLVSLPSAGGDAWSMGRDPVSSRGNGLQEKLLENPLLATMDSLSVKRDESCSNKLFSALEGLGLNAEDLELLLLDEKMVMVSMDRDQSPSLNSLASNQILSYVPSCPVDEHEGEQQVCPLPGMPSSPQGGTAPCHTENKDSKCHLAQHAGQPSTALGQPPIPLWGQPIGAVPGLLPELAEQEELSSGSQWGLVGEETVLHFFHPAQGAPWDRAPSSALEAPCPQEPSGAQQLQGDFPAVQPSQEDTHQSFSLSSLCQGCVAPPGQRKHHHLLMNGRCGTSPNSSPHPSPWQDYVCPLLGSPARPGIYGLSQDLLSQPQGCLGPGPGLPPQHFNLNGLCSMEAVGTGDSWEEMSSYPRCSPPSYQLIPEKPLSPLPFVPQHPFPSSAAGQFGSIGSPLENSYGGHTSALSQEGRHKPHSTCGLPSSPMGLPQDCPVLGGSLALPCQPQLPDPPHASRGYFCL</sequence>
<evidence type="ECO:0000256" key="2">
    <source>
        <dbReference type="ARBA" id="ARBA00004496"/>
    </source>
</evidence>
<evidence type="ECO:0000256" key="13">
    <source>
        <dbReference type="ARBA" id="ARBA00023242"/>
    </source>
</evidence>
<dbReference type="SMART" id="SM00353">
    <property type="entry name" value="HLH"/>
    <property type="match status" value="2"/>
</dbReference>
<dbReference type="SUPFAM" id="SSF47459">
    <property type="entry name" value="HLH, helix-loop-helix DNA-binding domain"/>
    <property type="match status" value="1"/>
</dbReference>
<dbReference type="InterPro" id="IPR011598">
    <property type="entry name" value="bHLH_dom"/>
</dbReference>
<evidence type="ECO:0000256" key="10">
    <source>
        <dbReference type="ARBA" id="ARBA00023125"/>
    </source>
</evidence>
<dbReference type="GO" id="GO:0046983">
    <property type="term" value="F:protein dimerization activity"/>
    <property type="evidence" value="ECO:0007669"/>
    <property type="project" value="InterPro"/>
</dbReference>
<keyword evidence="8" id="KW-0805">Transcription regulation</keyword>
<gene>
    <name evidence="17" type="ORF">DUI87_04204</name>
</gene>
<dbReference type="FunFam" id="3.30.450.20:FF:000035">
    <property type="entry name" value="Aryl hydrocarbon receptor"/>
    <property type="match status" value="2"/>
</dbReference>
<dbReference type="PANTHER" id="PTHR10649:SF18">
    <property type="entry name" value="ARYL HYDROCARBON RECEPTOR 1 BETA"/>
    <property type="match status" value="1"/>
</dbReference>
<dbReference type="Gene3D" id="4.10.280.10">
    <property type="entry name" value="Helix-loop-helix DNA-binding domain"/>
    <property type="match status" value="1"/>
</dbReference>
<evidence type="ECO:0000256" key="14">
    <source>
        <dbReference type="SAM" id="MobiDB-lite"/>
    </source>
</evidence>
<evidence type="ECO:0000256" key="5">
    <source>
        <dbReference type="ARBA" id="ARBA00022491"/>
    </source>
</evidence>
<dbReference type="GO" id="GO:0006805">
    <property type="term" value="P:xenobiotic metabolic process"/>
    <property type="evidence" value="ECO:0007669"/>
    <property type="project" value="InterPro"/>
</dbReference>
<comment type="subcellular location">
    <subcellularLocation>
        <location evidence="2">Cytoplasm</location>
    </subcellularLocation>
    <subcellularLocation>
        <location evidence="1">Nucleus</location>
    </subcellularLocation>
</comment>
<dbReference type="PANTHER" id="PTHR10649">
    <property type="entry name" value="ARYL HYDROCARBON RECEPTOR"/>
    <property type="match status" value="1"/>
</dbReference>
<evidence type="ECO:0000256" key="8">
    <source>
        <dbReference type="ARBA" id="ARBA00023015"/>
    </source>
</evidence>
<feature type="region of interest" description="Disordered" evidence="14">
    <location>
        <begin position="583"/>
        <end position="609"/>
    </location>
</feature>
<feature type="domain" description="PAS" evidence="15">
    <location>
        <begin position="129"/>
        <end position="188"/>
    </location>
</feature>
<name>A0A3M0L020_HIRRU</name>
<dbReference type="SMART" id="SM00086">
    <property type="entry name" value="PAC"/>
    <property type="match status" value="2"/>
</dbReference>
<dbReference type="Proteomes" id="UP000269221">
    <property type="component" value="Unassembled WGS sequence"/>
</dbReference>
<dbReference type="SUPFAM" id="SSF55785">
    <property type="entry name" value="PYP-like sensor domain (PAS domain)"/>
    <property type="match status" value="4"/>
</dbReference>
<dbReference type="InterPro" id="IPR039091">
    <property type="entry name" value="AHR/AHRR"/>
</dbReference>
<evidence type="ECO:0000313" key="18">
    <source>
        <dbReference type="Proteomes" id="UP000269221"/>
    </source>
</evidence>
<evidence type="ECO:0000256" key="9">
    <source>
        <dbReference type="ARBA" id="ARBA00023108"/>
    </source>
</evidence>
<dbReference type="InterPro" id="IPR000014">
    <property type="entry name" value="PAS"/>
</dbReference>
<dbReference type="Pfam" id="PF08447">
    <property type="entry name" value="PAS_3"/>
    <property type="match status" value="1"/>
</dbReference>
<dbReference type="InterPro" id="IPR035965">
    <property type="entry name" value="PAS-like_dom_sf"/>
</dbReference>
<proteinExistence type="predicted"/>
<dbReference type="GO" id="GO:0004879">
    <property type="term" value="F:nuclear receptor activity"/>
    <property type="evidence" value="ECO:0007669"/>
    <property type="project" value="UniProtKB-ARBA"/>
</dbReference>
<dbReference type="Pfam" id="PF00010">
    <property type="entry name" value="HLH"/>
    <property type="match status" value="1"/>
</dbReference>
<dbReference type="InterPro" id="IPR001610">
    <property type="entry name" value="PAC"/>
</dbReference>
<dbReference type="GO" id="GO:1904613">
    <property type="term" value="P:cellular response to 2,3,7,8-tetrachlorodibenzodioxine"/>
    <property type="evidence" value="ECO:0007669"/>
    <property type="project" value="UniProtKB-ARBA"/>
</dbReference>
<evidence type="ECO:0000256" key="11">
    <source>
        <dbReference type="ARBA" id="ARBA00023159"/>
    </source>
</evidence>
<evidence type="ECO:0000256" key="7">
    <source>
        <dbReference type="ARBA" id="ARBA00022765"/>
    </source>
</evidence>
<dbReference type="SMART" id="SM00091">
    <property type="entry name" value="PAS"/>
    <property type="match status" value="4"/>
</dbReference>
<dbReference type="GO" id="GO:0000976">
    <property type="term" value="F:transcription cis-regulatory region binding"/>
    <property type="evidence" value="ECO:0007669"/>
    <property type="project" value="TreeGrafter"/>
</dbReference>
<dbReference type="GO" id="GO:0034751">
    <property type="term" value="C:aryl hydrocarbon receptor complex"/>
    <property type="evidence" value="ECO:0007669"/>
    <property type="project" value="TreeGrafter"/>
</dbReference>
<keyword evidence="18" id="KW-1185">Reference proteome</keyword>
<dbReference type="GO" id="GO:0048511">
    <property type="term" value="P:rhythmic process"/>
    <property type="evidence" value="ECO:0007669"/>
    <property type="project" value="UniProtKB-KW"/>
</dbReference>
<dbReference type="CDD" id="cd00130">
    <property type="entry name" value="PAS"/>
    <property type="match status" value="4"/>
</dbReference>
<keyword evidence="5" id="KW-0678">Repressor</keyword>
<dbReference type="GO" id="GO:0005737">
    <property type="term" value="C:cytoplasm"/>
    <property type="evidence" value="ECO:0007669"/>
    <property type="project" value="UniProtKB-SubCell"/>
</dbReference>
<accession>A0A3M0L020</accession>
<evidence type="ECO:0000256" key="6">
    <source>
        <dbReference type="ARBA" id="ARBA00022737"/>
    </source>
</evidence>
<keyword evidence="7" id="KW-0013">ADP-ribosylation</keyword>
<dbReference type="FunFam" id="4.10.280.10:FF:000024">
    <property type="entry name" value="Aryl hydrocarbon receptor 2"/>
    <property type="match status" value="1"/>
</dbReference>
<feature type="region of interest" description="Disordered" evidence="14">
    <location>
        <begin position="1246"/>
        <end position="1265"/>
    </location>
</feature>
<protein>
    <recommendedName>
        <fullName evidence="3">Aryl hydrocarbon receptor</fullName>
    </recommendedName>
</protein>
<reference evidence="17 18" key="1">
    <citation type="submission" date="2018-07" db="EMBL/GenBank/DDBJ databases">
        <title>A high quality draft genome assembly of the barn swallow (H. rustica rustica).</title>
        <authorList>
            <person name="Formenti G."/>
            <person name="Chiara M."/>
            <person name="Poveda L."/>
            <person name="Francoijs K.-J."/>
            <person name="Bonisoli-Alquati A."/>
            <person name="Canova L."/>
            <person name="Gianfranceschi L."/>
            <person name="Horner D.S."/>
            <person name="Saino N."/>
        </authorList>
    </citation>
    <scope>NUCLEOTIDE SEQUENCE [LARGE SCALE GENOMIC DNA]</scope>
    <source>
        <strain evidence="17">Chelidonia</strain>
        <tissue evidence="17">Blood</tissue>
    </source>
</reference>
<dbReference type="OrthoDB" id="6099906at2759"/>
<keyword evidence="12" id="KW-0804">Transcription</keyword>
<dbReference type="InterPro" id="IPR036638">
    <property type="entry name" value="HLH_DNA-bd_sf"/>
</dbReference>
<dbReference type="InterPro" id="IPR013655">
    <property type="entry name" value="PAS_fold_3"/>
</dbReference>
<dbReference type="Pfam" id="PF00989">
    <property type="entry name" value="PAS"/>
    <property type="match status" value="2"/>
</dbReference>
<evidence type="ECO:0000259" key="15">
    <source>
        <dbReference type="PROSITE" id="PS50112"/>
    </source>
</evidence>
<feature type="region of interest" description="Disordered" evidence="14">
    <location>
        <begin position="1435"/>
        <end position="1454"/>
    </location>
</feature>
<comment type="caution">
    <text evidence="17">The sequence shown here is derived from an EMBL/GenBank/DDBJ whole genome shotgun (WGS) entry which is preliminary data.</text>
</comment>
<feature type="domain" description="BHLH" evidence="16">
    <location>
        <begin position="596"/>
        <end position="649"/>
    </location>
</feature>
<evidence type="ECO:0000256" key="12">
    <source>
        <dbReference type="ARBA" id="ARBA00023163"/>
    </source>
</evidence>
<dbReference type="STRING" id="333673.A0A3M0L020"/>
<evidence type="ECO:0000256" key="3">
    <source>
        <dbReference type="ARBA" id="ARBA00015909"/>
    </source>
</evidence>
<keyword evidence="13" id="KW-0539">Nucleus</keyword>
<evidence type="ECO:0000256" key="4">
    <source>
        <dbReference type="ARBA" id="ARBA00022490"/>
    </source>
</evidence>
<evidence type="ECO:0000256" key="1">
    <source>
        <dbReference type="ARBA" id="ARBA00004123"/>
    </source>
</evidence>
<feature type="region of interest" description="Disordered" evidence="14">
    <location>
        <begin position="1"/>
        <end position="48"/>
    </location>
</feature>
<dbReference type="PROSITE" id="PS50112">
    <property type="entry name" value="PAS"/>
    <property type="match status" value="2"/>
</dbReference>
<evidence type="ECO:0000259" key="16">
    <source>
        <dbReference type="PROSITE" id="PS50888"/>
    </source>
</evidence>
<feature type="domain" description="PAS" evidence="15">
    <location>
        <begin position="673"/>
        <end position="734"/>
    </location>
</feature>
<dbReference type="FunFam" id="3.30.450.20:FF:000019">
    <property type="entry name" value="Aryl hydrocarbon receptor 1"/>
    <property type="match status" value="2"/>
</dbReference>
<keyword evidence="11" id="KW-0010">Activator</keyword>
<keyword evidence="10" id="KW-0238">DNA-binding</keyword>
<dbReference type="Gene3D" id="3.30.450.20">
    <property type="entry name" value="PAS domain"/>
    <property type="match status" value="4"/>
</dbReference>
<dbReference type="PROSITE" id="PS50888">
    <property type="entry name" value="BHLH"/>
    <property type="match status" value="2"/>
</dbReference>
<dbReference type="EMBL" id="QRBI01000096">
    <property type="protein sequence ID" value="RMC18321.1"/>
    <property type="molecule type" value="Genomic_DNA"/>
</dbReference>
<feature type="region of interest" description="Disordered" evidence="14">
    <location>
        <begin position="981"/>
        <end position="1006"/>
    </location>
</feature>
<dbReference type="Pfam" id="PF14598">
    <property type="entry name" value="PAS_11"/>
    <property type="match status" value="1"/>
</dbReference>
<dbReference type="GO" id="GO:0005634">
    <property type="term" value="C:nucleus"/>
    <property type="evidence" value="ECO:0007669"/>
    <property type="project" value="UniProtKB-SubCell"/>
</dbReference>
<keyword evidence="9" id="KW-0090">Biological rhythms</keyword>
<dbReference type="CDD" id="cd19696">
    <property type="entry name" value="bHLH-PAS_AhR_like"/>
    <property type="match status" value="1"/>
</dbReference>
<dbReference type="InterPro" id="IPR013767">
    <property type="entry name" value="PAS_fold"/>
</dbReference>